<name>M2XLW6_DOTSN</name>
<dbReference type="InterPro" id="IPR036259">
    <property type="entry name" value="MFS_trans_sf"/>
</dbReference>
<feature type="transmembrane region" description="Helical" evidence="3">
    <location>
        <begin position="94"/>
        <end position="113"/>
    </location>
</feature>
<keyword evidence="6" id="KW-1185">Reference proteome</keyword>
<evidence type="ECO:0000313" key="6">
    <source>
        <dbReference type="Proteomes" id="UP000016933"/>
    </source>
</evidence>
<dbReference type="OMA" id="CFMLEAM"/>
<feature type="transmembrane region" description="Helical" evidence="3">
    <location>
        <begin position="383"/>
        <end position="404"/>
    </location>
</feature>
<feature type="transmembrane region" description="Helical" evidence="3">
    <location>
        <begin position="427"/>
        <end position="447"/>
    </location>
</feature>
<evidence type="ECO:0000313" key="5">
    <source>
        <dbReference type="EMBL" id="EME43422.1"/>
    </source>
</evidence>
<evidence type="ECO:0000256" key="2">
    <source>
        <dbReference type="ARBA" id="ARBA00006727"/>
    </source>
</evidence>
<feature type="transmembrane region" description="Helical" evidence="3">
    <location>
        <begin position="125"/>
        <end position="144"/>
    </location>
</feature>
<feature type="transmembrane region" description="Helical" evidence="3">
    <location>
        <begin position="53"/>
        <end position="74"/>
    </location>
</feature>
<dbReference type="PANTHER" id="PTHR11360:SF287">
    <property type="entry name" value="MFS MONOCARBOXYLATE TRANSPORTER"/>
    <property type="match status" value="1"/>
</dbReference>
<dbReference type="Gene3D" id="1.20.1250.20">
    <property type="entry name" value="MFS general substrate transporter like domains"/>
    <property type="match status" value="2"/>
</dbReference>
<organism evidence="5 6">
    <name type="scientific">Dothistroma septosporum (strain NZE10 / CBS 128990)</name>
    <name type="common">Red band needle blight fungus</name>
    <name type="synonym">Mycosphaerella pini</name>
    <dbReference type="NCBI Taxonomy" id="675120"/>
    <lineage>
        <taxon>Eukaryota</taxon>
        <taxon>Fungi</taxon>
        <taxon>Dikarya</taxon>
        <taxon>Ascomycota</taxon>
        <taxon>Pezizomycotina</taxon>
        <taxon>Dothideomycetes</taxon>
        <taxon>Dothideomycetidae</taxon>
        <taxon>Mycosphaerellales</taxon>
        <taxon>Mycosphaerellaceae</taxon>
        <taxon>Dothistroma</taxon>
    </lineage>
</organism>
<dbReference type="EMBL" id="KB446540">
    <property type="protein sequence ID" value="EME43422.1"/>
    <property type="molecule type" value="Genomic_DNA"/>
</dbReference>
<dbReference type="GO" id="GO:0016020">
    <property type="term" value="C:membrane"/>
    <property type="evidence" value="ECO:0007669"/>
    <property type="project" value="UniProtKB-SubCell"/>
</dbReference>
<sequence length="453" mass="47872">MAAKSWHDSSGGIELARQHGSVCQVIDESIASVVTPQGIQYHSLPSTDEGYRAWLALFGSFLSNALIWGFALSFGVMQEYYASHEPFASDPGGIAAIGTTCTGLMYLTMPVYLVAFQRYPRVRQIALYASLPMVTVALIGASFAESVPQLLVTQGILYAVAGNALVMPSINYINEWFVRKKGLAMGVAIAGDGVGGAIMPLVLHALLSVVGFRWTLRIVAATIVLLASPLPFVLRPRLPVSAAQTSPRTDSSFLRTPLFWVLQTVNTSQALGYFLPINYLPTIAETLGLSSTLGSLTTTLTNTSMISGCIGVGTLVDRFDVTKVLLSIGAGAAVTVFAIIGVTTSVSPLFVFSIMYGFTASAYSTSWAGMIRDIQRHHDGADANLVFGLLAAGRGVGSIISGPLSEALLKKSKSFSDTASSTYGSEYGSIVIFSGCTAVAGGLSWFVRRAGLT</sequence>
<comment type="similarity">
    <text evidence="2">Belongs to the major facilitator superfamily. Monocarboxylate porter (TC 2.A.1.13) family.</text>
</comment>
<keyword evidence="3" id="KW-0472">Membrane</keyword>
<evidence type="ECO:0000256" key="1">
    <source>
        <dbReference type="ARBA" id="ARBA00004141"/>
    </source>
</evidence>
<keyword evidence="3" id="KW-1133">Transmembrane helix</keyword>
<feature type="transmembrane region" description="Helical" evidence="3">
    <location>
        <begin position="182"/>
        <end position="202"/>
    </location>
</feature>
<dbReference type="SUPFAM" id="SSF103473">
    <property type="entry name" value="MFS general substrate transporter"/>
    <property type="match status" value="1"/>
</dbReference>
<feature type="transmembrane region" description="Helical" evidence="3">
    <location>
        <begin position="214"/>
        <end position="234"/>
    </location>
</feature>
<gene>
    <name evidence="5" type="ORF">DOTSEDRAFT_25367</name>
</gene>
<reference evidence="5 6" key="2">
    <citation type="journal article" date="2012" name="PLoS Pathog.">
        <title>Diverse lifestyles and strategies of plant pathogenesis encoded in the genomes of eighteen Dothideomycetes fungi.</title>
        <authorList>
            <person name="Ohm R.A."/>
            <person name="Feau N."/>
            <person name="Henrissat B."/>
            <person name="Schoch C.L."/>
            <person name="Horwitz B.A."/>
            <person name="Barry K.W."/>
            <person name="Condon B.J."/>
            <person name="Copeland A.C."/>
            <person name="Dhillon B."/>
            <person name="Glaser F."/>
            <person name="Hesse C.N."/>
            <person name="Kosti I."/>
            <person name="LaButti K."/>
            <person name="Lindquist E.A."/>
            <person name="Lucas S."/>
            <person name="Salamov A.A."/>
            <person name="Bradshaw R.E."/>
            <person name="Ciuffetti L."/>
            <person name="Hamelin R.C."/>
            <person name="Kema G.H.J."/>
            <person name="Lawrence C."/>
            <person name="Scott J.A."/>
            <person name="Spatafora J.W."/>
            <person name="Turgeon B.G."/>
            <person name="de Wit P.J.G.M."/>
            <person name="Zhong S."/>
            <person name="Goodwin S.B."/>
            <person name="Grigoriev I.V."/>
        </authorList>
    </citation>
    <scope>NUCLEOTIDE SEQUENCE [LARGE SCALE GENOMIC DNA]</scope>
    <source>
        <strain evidence="6">NZE10 / CBS 128990</strain>
    </source>
</reference>
<dbReference type="Proteomes" id="UP000016933">
    <property type="component" value="Unassembled WGS sequence"/>
</dbReference>
<feature type="domain" description="Major facilitator superfamily (MFS) profile" evidence="4">
    <location>
        <begin position="49"/>
        <end position="452"/>
    </location>
</feature>
<proteinExistence type="inferred from homology"/>
<dbReference type="AlphaFoldDB" id="M2XLW6"/>
<reference evidence="6" key="1">
    <citation type="journal article" date="2012" name="PLoS Genet.">
        <title>The genomes of the fungal plant pathogens Cladosporium fulvum and Dothistroma septosporum reveal adaptation to different hosts and lifestyles but also signatures of common ancestry.</title>
        <authorList>
            <person name="de Wit P.J.G.M."/>
            <person name="van der Burgt A."/>
            <person name="Oekmen B."/>
            <person name="Stergiopoulos I."/>
            <person name="Abd-Elsalam K.A."/>
            <person name="Aerts A.L."/>
            <person name="Bahkali A.H."/>
            <person name="Beenen H.G."/>
            <person name="Chettri P."/>
            <person name="Cox M.P."/>
            <person name="Datema E."/>
            <person name="de Vries R.P."/>
            <person name="Dhillon B."/>
            <person name="Ganley A.R."/>
            <person name="Griffiths S.A."/>
            <person name="Guo Y."/>
            <person name="Hamelin R.C."/>
            <person name="Henrissat B."/>
            <person name="Kabir M.S."/>
            <person name="Jashni M.K."/>
            <person name="Kema G."/>
            <person name="Klaubauf S."/>
            <person name="Lapidus A."/>
            <person name="Levasseur A."/>
            <person name="Lindquist E."/>
            <person name="Mehrabi R."/>
            <person name="Ohm R.A."/>
            <person name="Owen T.J."/>
            <person name="Salamov A."/>
            <person name="Schwelm A."/>
            <person name="Schijlen E."/>
            <person name="Sun H."/>
            <person name="van den Burg H.A."/>
            <person name="van Ham R.C.H.J."/>
            <person name="Zhang S."/>
            <person name="Goodwin S.B."/>
            <person name="Grigoriev I.V."/>
            <person name="Collemare J."/>
            <person name="Bradshaw R.E."/>
        </authorList>
    </citation>
    <scope>NUCLEOTIDE SEQUENCE [LARGE SCALE GENOMIC DNA]</scope>
    <source>
        <strain evidence="6">NZE10 / CBS 128990</strain>
    </source>
</reference>
<dbReference type="PROSITE" id="PS50850">
    <property type="entry name" value="MFS"/>
    <property type="match status" value="1"/>
</dbReference>
<dbReference type="OrthoDB" id="2213137at2759"/>
<dbReference type="InterPro" id="IPR020846">
    <property type="entry name" value="MFS_dom"/>
</dbReference>
<feature type="transmembrane region" description="Helical" evidence="3">
    <location>
        <begin position="324"/>
        <end position="343"/>
    </location>
</feature>
<dbReference type="HOGENOM" id="CLU_001265_1_2_1"/>
<dbReference type="InterPro" id="IPR050327">
    <property type="entry name" value="Proton-linked_MCT"/>
</dbReference>
<comment type="subcellular location">
    <subcellularLocation>
        <location evidence="1">Membrane</location>
        <topology evidence="1">Multi-pass membrane protein</topology>
    </subcellularLocation>
</comment>
<dbReference type="Pfam" id="PF07690">
    <property type="entry name" value="MFS_1"/>
    <property type="match status" value="1"/>
</dbReference>
<feature type="transmembrane region" description="Helical" evidence="3">
    <location>
        <begin position="349"/>
        <end position="371"/>
    </location>
</feature>
<feature type="transmembrane region" description="Helical" evidence="3">
    <location>
        <begin position="150"/>
        <end position="170"/>
    </location>
</feature>
<evidence type="ECO:0000256" key="3">
    <source>
        <dbReference type="SAM" id="Phobius"/>
    </source>
</evidence>
<evidence type="ECO:0000259" key="4">
    <source>
        <dbReference type="PROSITE" id="PS50850"/>
    </source>
</evidence>
<dbReference type="PANTHER" id="PTHR11360">
    <property type="entry name" value="MONOCARBOXYLATE TRANSPORTER"/>
    <property type="match status" value="1"/>
</dbReference>
<dbReference type="InterPro" id="IPR011701">
    <property type="entry name" value="MFS"/>
</dbReference>
<accession>M2XLW6</accession>
<dbReference type="GO" id="GO:0022857">
    <property type="term" value="F:transmembrane transporter activity"/>
    <property type="evidence" value="ECO:0007669"/>
    <property type="project" value="InterPro"/>
</dbReference>
<protein>
    <recommendedName>
        <fullName evidence="4">Major facilitator superfamily (MFS) profile domain-containing protein</fullName>
    </recommendedName>
</protein>
<keyword evidence="3" id="KW-0812">Transmembrane</keyword>
<dbReference type="eggNOG" id="KOG2504">
    <property type="taxonomic scope" value="Eukaryota"/>
</dbReference>